<feature type="transmembrane region" description="Helical" evidence="6">
    <location>
        <begin position="6"/>
        <end position="31"/>
    </location>
</feature>
<sequence>MEFLDISVGLIVLIILEIVLGIDNLVILSILSEKLPVTQRKKARRWGLTLSWVMRLILLAVAVDLIKLTRPLFSVAQFSFSTRDLFLMAGGAFLIWKATEEIHQDVTQDLVITDKNLTQTAKATFRSVIIQIAIMDIIFSLDSVLTAVGLTSHFWVMAVAITCAILIMIFASEVVSAFIKEHPTVKMLALSYLILIGMVLVADGFSFHIPRGYIYFAMGFSLGVESLNLVKRSRKSKKSNKKGK</sequence>
<dbReference type="Proteomes" id="UP000255297">
    <property type="component" value="Unassembled WGS sequence"/>
</dbReference>
<dbReference type="EMBL" id="UGPB01000001">
    <property type="protein sequence ID" value="STY29250.1"/>
    <property type="molecule type" value="Genomic_DNA"/>
</dbReference>
<evidence type="ECO:0000313" key="7">
    <source>
        <dbReference type="EMBL" id="STY29250.1"/>
    </source>
</evidence>
<evidence type="ECO:0000256" key="5">
    <source>
        <dbReference type="ARBA" id="ARBA00023136"/>
    </source>
</evidence>
<keyword evidence="5 6" id="KW-0472">Membrane</keyword>
<name>A0A378LSC0_9GAMM</name>
<comment type="subcellular location">
    <subcellularLocation>
        <location evidence="1">Membrane</location>
        <topology evidence="1">Multi-pass membrane protein</topology>
    </subcellularLocation>
</comment>
<evidence type="ECO:0000256" key="1">
    <source>
        <dbReference type="ARBA" id="ARBA00004141"/>
    </source>
</evidence>
<dbReference type="GO" id="GO:0016020">
    <property type="term" value="C:membrane"/>
    <property type="evidence" value="ECO:0007669"/>
    <property type="project" value="UniProtKB-SubCell"/>
</dbReference>
<proteinExistence type="inferred from homology"/>
<feature type="transmembrane region" description="Helical" evidence="6">
    <location>
        <begin position="128"/>
        <end position="148"/>
    </location>
</feature>
<dbReference type="STRING" id="1122170.GCA_000701265_01051"/>
<feature type="transmembrane region" description="Helical" evidence="6">
    <location>
        <begin position="213"/>
        <end position="230"/>
    </location>
</feature>
<evidence type="ECO:0000313" key="8">
    <source>
        <dbReference type="Proteomes" id="UP000255297"/>
    </source>
</evidence>
<dbReference type="AlphaFoldDB" id="A0A378LSC0"/>
<evidence type="ECO:0000256" key="3">
    <source>
        <dbReference type="ARBA" id="ARBA00022692"/>
    </source>
</evidence>
<dbReference type="PANTHER" id="PTHR30238:SF4">
    <property type="entry name" value="SLL1022 PROTEIN"/>
    <property type="match status" value="1"/>
</dbReference>
<evidence type="ECO:0000256" key="2">
    <source>
        <dbReference type="ARBA" id="ARBA00007511"/>
    </source>
</evidence>
<dbReference type="PANTHER" id="PTHR30238">
    <property type="entry name" value="MEMBRANE BOUND PREDICTED REDOX MODULATOR"/>
    <property type="match status" value="1"/>
</dbReference>
<dbReference type="InterPro" id="IPR005496">
    <property type="entry name" value="Integral_membrane_TerC"/>
</dbReference>
<dbReference type="OrthoDB" id="9805314at2"/>
<feature type="transmembrane region" description="Helical" evidence="6">
    <location>
        <begin position="154"/>
        <end position="175"/>
    </location>
</feature>
<keyword evidence="4 6" id="KW-1133">Transmembrane helix</keyword>
<dbReference type="Pfam" id="PF03741">
    <property type="entry name" value="TerC"/>
    <property type="match status" value="1"/>
</dbReference>
<protein>
    <submittedName>
        <fullName evidence="7">Transport proteins</fullName>
    </submittedName>
</protein>
<reference evidence="7 8" key="1">
    <citation type="submission" date="2018-06" db="EMBL/GenBank/DDBJ databases">
        <authorList>
            <consortium name="Pathogen Informatics"/>
            <person name="Doyle S."/>
        </authorList>
    </citation>
    <scope>NUCLEOTIDE SEQUENCE [LARGE SCALE GENOMIC DNA]</scope>
    <source>
        <strain evidence="7 8">NCTC11532</strain>
    </source>
</reference>
<gene>
    <name evidence="7" type="primary">yoaE</name>
    <name evidence="7" type="ORF">NCTC11532_01435</name>
</gene>
<accession>A0A378LSC0</accession>
<feature type="transmembrane region" description="Helical" evidence="6">
    <location>
        <begin position="187"/>
        <end position="207"/>
    </location>
</feature>
<evidence type="ECO:0000256" key="6">
    <source>
        <dbReference type="SAM" id="Phobius"/>
    </source>
</evidence>
<comment type="similarity">
    <text evidence="2">Belongs to the TerC family.</text>
</comment>
<keyword evidence="8" id="KW-1185">Reference proteome</keyword>
<keyword evidence="3 6" id="KW-0812">Transmembrane</keyword>
<evidence type="ECO:0000256" key="4">
    <source>
        <dbReference type="ARBA" id="ARBA00022989"/>
    </source>
</evidence>
<organism evidence="7 8">
    <name type="scientific">Legionella wadsworthii</name>
    <dbReference type="NCBI Taxonomy" id="28088"/>
    <lineage>
        <taxon>Bacteria</taxon>
        <taxon>Pseudomonadati</taxon>
        <taxon>Pseudomonadota</taxon>
        <taxon>Gammaproteobacteria</taxon>
        <taxon>Legionellales</taxon>
        <taxon>Legionellaceae</taxon>
        <taxon>Legionella</taxon>
    </lineage>
</organism>
<dbReference type="RefSeq" id="WP_031565850.1">
    <property type="nucleotide sequence ID" value="NZ_CAAAIS010000003.1"/>
</dbReference>